<proteinExistence type="predicted"/>
<reference evidence="1" key="1">
    <citation type="submission" date="2014-11" db="EMBL/GenBank/DDBJ databases">
        <authorList>
            <person name="Amaro Gonzalez C."/>
        </authorList>
    </citation>
    <scope>NUCLEOTIDE SEQUENCE</scope>
</reference>
<name>A0A0E9WDA7_ANGAN</name>
<reference evidence="1" key="2">
    <citation type="journal article" date="2015" name="Fish Shellfish Immunol.">
        <title>Early steps in the European eel (Anguilla anguilla)-Vibrio vulnificus interaction in the gills: Role of the RtxA13 toxin.</title>
        <authorList>
            <person name="Callol A."/>
            <person name="Pajuelo D."/>
            <person name="Ebbesson L."/>
            <person name="Teles M."/>
            <person name="MacKenzie S."/>
            <person name="Amaro C."/>
        </authorList>
    </citation>
    <scope>NUCLEOTIDE SEQUENCE</scope>
</reference>
<sequence>MATRLLLYPLHHTLYIYKLE</sequence>
<dbReference type="EMBL" id="GBXM01020208">
    <property type="protein sequence ID" value="JAH88369.1"/>
    <property type="molecule type" value="Transcribed_RNA"/>
</dbReference>
<protein>
    <submittedName>
        <fullName evidence="1">Uncharacterized protein</fullName>
    </submittedName>
</protein>
<dbReference type="AlphaFoldDB" id="A0A0E9WDA7"/>
<organism evidence="1">
    <name type="scientific">Anguilla anguilla</name>
    <name type="common">European freshwater eel</name>
    <name type="synonym">Muraena anguilla</name>
    <dbReference type="NCBI Taxonomy" id="7936"/>
    <lineage>
        <taxon>Eukaryota</taxon>
        <taxon>Metazoa</taxon>
        <taxon>Chordata</taxon>
        <taxon>Craniata</taxon>
        <taxon>Vertebrata</taxon>
        <taxon>Euteleostomi</taxon>
        <taxon>Actinopterygii</taxon>
        <taxon>Neopterygii</taxon>
        <taxon>Teleostei</taxon>
        <taxon>Anguilliformes</taxon>
        <taxon>Anguillidae</taxon>
        <taxon>Anguilla</taxon>
    </lineage>
</organism>
<evidence type="ECO:0000313" key="1">
    <source>
        <dbReference type="EMBL" id="JAH88369.1"/>
    </source>
</evidence>
<accession>A0A0E9WDA7</accession>